<keyword evidence="3" id="KW-1185">Reference proteome</keyword>
<accession>A0ABX1WZP4</accession>
<dbReference type="EMBL" id="RZNH01000034">
    <property type="protein sequence ID" value="NOU61487.1"/>
    <property type="molecule type" value="Genomic_DNA"/>
</dbReference>
<comment type="caution">
    <text evidence="2">The sequence shown here is derived from an EMBL/GenBank/DDBJ whole genome shotgun (WGS) entry which is preliminary data.</text>
</comment>
<dbReference type="RefSeq" id="WP_171596748.1">
    <property type="nucleotide sequence ID" value="NZ_RZNH01000034.1"/>
</dbReference>
<evidence type="ECO:0000259" key="1">
    <source>
        <dbReference type="Pfam" id="PF14371"/>
    </source>
</evidence>
<organism evidence="2 3">
    <name type="scientific">Marinifilum caeruleilacunae</name>
    <dbReference type="NCBI Taxonomy" id="2499076"/>
    <lineage>
        <taxon>Bacteria</taxon>
        <taxon>Pseudomonadati</taxon>
        <taxon>Bacteroidota</taxon>
        <taxon>Bacteroidia</taxon>
        <taxon>Marinilabiliales</taxon>
        <taxon>Marinifilaceae</taxon>
    </lineage>
</organism>
<protein>
    <submittedName>
        <fullName evidence="2">DUF4412 domain-containing protein</fullName>
    </submittedName>
</protein>
<proteinExistence type="predicted"/>
<gene>
    <name evidence="2" type="ORF">ELS83_16915</name>
</gene>
<reference evidence="2 3" key="1">
    <citation type="submission" date="2018-12" db="EMBL/GenBank/DDBJ databases">
        <title>Marinifilum JC070 sp. nov., a marine bacterium isolated from Yongle Blue Hole in the South China Sea.</title>
        <authorList>
            <person name="Fu T."/>
        </authorList>
    </citation>
    <scope>NUCLEOTIDE SEQUENCE [LARGE SCALE GENOMIC DNA]</scope>
    <source>
        <strain evidence="2 3">JC070</strain>
    </source>
</reference>
<feature type="domain" description="DUF4412" evidence="1">
    <location>
        <begin position="50"/>
        <end position="165"/>
    </location>
</feature>
<name>A0ABX1WZP4_9BACT</name>
<dbReference type="Proteomes" id="UP000732105">
    <property type="component" value="Unassembled WGS sequence"/>
</dbReference>
<evidence type="ECO:0000313" key="2">
    <source>
        <dbReference type="EMBL" id="NOU61487.1"/>
    </source>
</evidence>
<dbReference type="InterPro" id="IPR025524">
    <property type="entry name" value="DUF4412"/>
</dbReference>
<sequence length="175" mass="20473">MLSSRLSADIQYTAQNNYFKKSLRKKDQEELQKIVEGISGKQNNVVPKTEIKMTPNYNSIAGFVSRKYLVKQNNKVVEEIWVAENLKNYIHYDLNLDLYSDFMESLLQHTESKLYLHLESFMEVIENGFPMRIRMYGGEHVTETEVEQLIKKKLSKSLFEIGDGYKQVELSTLLH</sequence>
<dbReference type="Pfam" id="PF14371">
    <property type="entry name" value="DUF4412"/>
    <property type="match status" value="1"/>
</dbReference>
<evidence type="ECO:0000313" key="3">
    <source>
        <dbReference type="Proteomes" id="UP000732105"/>
    </source>
</evidence>